<organism evidence="3 4">
    <name type="scientific">Molorchus minor</name>
    <dbReference type="NCBI Taxonomy" id="1323400"/>
    <lineage>
        <taxon>Eukaryota</taxon>
        <taxon>Metazoa</taxon>
        <taxon>Ecdysozoa</taxon>
        <taxon>Arthropoda</taxon>
        <taxon>Hexapoda</taxon>
        <taxon>Insecta</taxon>
        <taxon>Pterygota</taxon>
        <taxon>Neoptera</taxon>
        <taxon>Endopterygota</taxon>
        <taxon>Coleoptera</taxon>
        <taxon>Polyphaga</taxon>
        <taxon>Cucujiformia</taxon>
        <taxon>Chrysomeloidea</taxon>
        <taxon>Cerambycidae</taxon>
        <taxon>Lamiinae</taxon>
        <taxon>Monochamini</taxon>
        <taxon>Molorchus</taxon>
    </lineage>
</organism>
<dbReference type="Pfam" id="PF01757">
    <property type="entry name" value="Acyl_transf_3"/>
    <property type="match status" value="1"/>
</dbReference>
<keyword evidence="4" id="KW-1185">Reference proteome</keyword>
<dbReference type="InterPro" id="IPR052728">
    <property type="entry name" value="O2_lipid_transport_reg"/>
</dbReference>
<keyword evidence="1" id="KW-0812">Transmembrane</keyword>
<evidence type="ECO:0000313" key="4">
    <source>
        <dbReference type="Proteomes" id="UP001162164"/>
    </source>
</evidence>
<comment type="caution">
    <text evidence="3">The sequence shown here is derived from an EMBL/GenBank/DDBJ whole genome shotgun (WGS) entry which is preliminary data.</text>
</comment>
<dbReference type="Pfam" id="PF20146">
    <property type="entry name" value="NRF"/>
    <property type="match status" value="1"/>
</dbReference>
<feature type="transmembrane region" description="Helical" evidence="1">
    <location>
        <begin position="355"/>
        <end position="374"/>
    </location>
</feature>
<sequence length="683" mass="78648">MLTLETLSQKVAIRRLLQFQADSPTELSQNEASNIFFLLLGLAVSVKTEIRDIDVVYFEDYNVPRIDFICYNLTVGNVSEKCGEQLDFACQNGLFTTMLDATSKFPYPGVGYSSRWDFGNFDQCMSVDQEYVGGRILGEFCSIGLVIPDITNVSDTNLYFRLSVCRPDGCSADDYNAILRPYLNQSLFQDGMCRTKETGIKLGVYDYITISIIAIVVLLMLFSTVYDIYLYQSQWKPFHPLLLAFSVLTNGRKLLHVGKNTKEQINTFHGLKVISMMWIVAGHAFVGWQSVPVTNLDVANSWLKQRYAGYITTAPLAVDTFFFISGFLLAFQYLKQKPKPLLAQVASVPHMILHRYLRLTPALLVMYLTGISIFRHFGNGPLWDLTTSLATTCKKYWWSFFLYIQNYYNYDDICFTQTWYVSADMQMFVLAPFILIPISLQLKYKSGFHLAMLELICINLFCIALPIAIKLVYQDYANNYDTHSRLINYFAGVMLAVFMRVKHDKRYLYTIDSKHIPLANYLIWIIMILGMLTTVICYQEVEMNHGYESKSIFYSLMRPAWCMGLSWIVYSCYHGYGGIINWILCRPIYQVMGRLTYCMYLMHGLVIAYYVLTTRDKWHFTDYNAFYYFCGHYIVTTIFSIFWTLAFESPLIIIEKYLLGGGGKRKQVKPPEINGNVEAGPSN</sequence>
<dbReference type="InterPro" id="IPR006621">
    <property type="entry name" value="Nose-resist-to-fluoxetine_N"/>
</dbReference>
<evidence type="ECO:0000313" key="3">
    <source>
        <dbReference type="EMBL" id="KAJ8985402.1"/>
    </source>
</evidence>
<feature type="domain" description="Nose resistant-to-fluoxetine protein N-terminal" evidence="2">
    <location>
        <begin position="79"/>
        <end position="195"/>
    </location>
</feature>
<protein>
    <recommendedName>
        <fullName evidence="2">Nose resistant-to-fluoxetine protein N-terminal domain-containing protein</fullName>
    </recommendedName>
</protein>
<feature type="transmembrane region" description="Helical" evidence="1">
    <location>
        <begin position="521"/>
        <end position="541"/>
    </location>
</feature>
<feature type="transmembrane region" description="Helical" evidence="1">
    <location>
        <begin position="625"/>
        <end position="647"/>
    </location>
</feature>
<feature type="transmembrane region" description="Helical" evidence="1">
    <location>
        <begin position="308"/>
        <end position="334"/>
    </location>
</feature>
<dbReference type="SMART" id="SM00703">
    <property type="entry name" value="NRF"/>
    <property type="match status" value="1"/>
</dbReference>
<feature type="transmembrane region" description="Helical" evidence="1">
    <location>
        <begin position="595"/>
        <end position="613"/>
    </location>
</feature>
<keyword evidence="1" id="KW-1133">Transmembrane helix</keyword>
<feature type="transmembrane region" description="Helical" evidence="1">
    <location>
        <begin position="204"/>
        <end position="226"/>
    </location>
</feature>
<accession>A0ABQ9K796</accession>
<feature type="transmembrane region" description="Helical" evidence="1">
    <location>
        <begin position="450"/>
        <end position="473"/>
    </location>
</feature>
<feature type="transmembrane region" description="Helical" evidence="1">
    <location>
        <begin position="485"/>
        <end position="501"/>
    </location>
</feature>
<keyword evidence="1" id="KW-0472">Membrane</keyword>
<feature type="transmembrane region" description="Helical" evidence="1">
    <location>
        <begin position="267"/>
        <end position="288"/>
    </location>
</feature>
<dbReference type="InterPro" id="IPR002656">
    <property type="entry name" value="Acyl_transf_3_dom"/>
</dbReference>
<feature type="transmembrane region" description="Helical" evidence="1">
    <location>
        <begin position="561"/>
        <end position="583"/>
    </location>
</feature>
<evidence type="ECO:0000259" key="2">
    <source>
        <dbReference type="SMART" id="SM00703"/>
    </source>
</evidence>
<dbReference type="EMBL" id="JAPWTJ010000015">
    <property type="protein sequence ID" value="KAJ8985402.1"/>
    <property type="molecule type" value="Genomic_DNA"/>
</dbReference>
<dbReference type="PANTHER" id="PTHR11161">
    <property type="entry name" value="O-ACYLTRANSFERASE"/>
    <property type="match status" value="1"/>
</dbReference>
<feature type="transmembrane region" description="Helical" evidence="1">
    <location>
        <begin position="419"/>
        <end position="438"/>
    </location>
</feature>
<evidence type="ECO:0000256" key="1">
    <source>
        <dbReference type="SAM" id="Phobius"/>
    </source>
</evidence>
<reference evidence="3" key="1">
    <citation type="journal article" date="2023" name="Insect Mol. Biol.">
        <title>Genome sequencing provides insights into the evolution of gene families encoding plant cell wall-degrading enzymes in longhorned beetles.</title>
        <authorList>
            <person name="Shin N.R."/>
            <person name="Okamura Y."/>
            <person name="Kirsch R."/>
            <person name="Pauchet Y."/>
        </authorList>
    </citation>
    <scope>NUCLEOTIDE SEQUENCE</scope>
    <source>
        <strain evidence="3">MMC_N1</strain>
    </source>
</reference>
<dbReference type="PANTHER" id="PTHR11161:SF72">
    <property type="entry name" value="FI21449P1"/>
    <property type="match status" value="1"/>
</dbReference>
<proteinExistence type="predicted"/>
<dbReference type="Proteomes" id="UP001162164">
    <property type="component" value="Unassembled WGS sequence"/>
</dbReference>
<name>A0ABQ9K796_9CUCU</name>
<gene>
    <name evidence="3" type="ORF">NQ317_007560</name>
</gene>